<keyword evidence="1" id="KW-0812">Transmembrane</keyword>
<proteinExistence type="predicted"/>
<dbReference type="Pfam" id="PF04773">
    <property type="entry name" value="FecR"/>
    <property type="match status" value="1"/>
</dbReference>
<keyword evidence="5" id="KW-1185">Reference proteome</keyword>
<dbReference type="PIRSF" id="PIRSF018266">
    <property type="entry name" value="FecR"/>
    <property type="match status" value="1"/>
</dbReference>
<evidence type="ECO:0000313" key="4">
    <source>
        <dbReference type="EMBL" id="MVT07501.1"/>
    </source>
</evidence>
<dbReference type="AlphaFoldDB" id="A0A7K1TZF8"/>
<dbReference type="Pfam" id="PF16344">
    <property type="entry name" value="FecR_C"/>
    <property type="match status" value="1"/>
</dbReference>
<sequence length="328" mass="37509">MSDTFEHIELLIIRALENSLDKAGTQELQTWLEEDESHRRYYEEIRKTWEVTGSADVEHEPDVDANWNRFTSRLQAETATSTPVIRSMKWYALRAAAAVLLLGGAATLYFTTRSREVEIDIRTAAAQKTVIQLPDGTKVFLNEQSHLRYAQQFEGEERTVYLEGEAFFDVAQEEQRPFIVYTDHTRTQVLGTTFDVRAYKIEPVTVSVVSGKVAVSDKKEEKKVILTPGRRATFRDGSQIEESAIDAKATAWKKNMLYFDDAPFNNVVEMLEAYYGIKIKIEDPKAANYQFQGHFENDAKLEDVLQVLTESANLTLSREQDVYILKAK</sequence>
<dbReference type="InterPro" id="IPR032508">
    <property type="entry name" value="FecR_C"/>
</dbReference>
<keyword evidence="1" id="KW-1133">Transmembrane helix</keyword>
<dbReference type="Gene3D" id="3.55.50.30">
    <property type="match status" value="1"/>
</dbReference>
<comment type="caution">
    <text evidence="4">The sequence shown here is derived from an EMBL/GenBank/DDBJ whole genome shotgun (WGS) entry which is preliminary data.</text>
</comment>
<dbReference type="InterPro" id="IPR012373">
    <property type="entry name" value="Ferrdict_sens_TM"/>
</dbReference>
<name>A0A7K1TZF8_9BACT</name>
<dbReference type="RefSeq" id="WP_157304890.1">
    <property type="nucleotide sequence ID" value="NZ_WRXN01000001.1"/>
</dbReference>
<dbReference type="PANTHER" id="PTHR30273">
    <property type="entry name" value="PERIPLASMIC SIGNAL SENSOR AND SIGMA FACTOR ACTIVATOR FECR-RELATED"/>
    <property type="match status" value="1"/>
</dbReference>
<feature type="domain" description="Protein FecR C-terminal" evidence="3">
    <location>
        <begin position="257"/>
        <end position="322"/>
    </location>
</feature>
<dbReference type="GO" id="GO:0016989">
    <property type="term" value="F:sigma factor antagonist activity"/>
    <property type="evidence" value="ECO:0007669"/>
    <property type="project" value="TreeGrafter"/>
</dbReference>
<feature type="transmembrane region" description="Helical" evidence="1">
    <location>
        <begin position="91"/>
        <end position="110"/>
    </location>
</feature>
<dbReference type="InterPro" id="IPR006860">
    <property type="entry name" value="FecR"/>
</dbReference>
<gene>
    <name evidence="4" type="ORF">GO493_04455</name>
</gene>
<evidence type="ECO:0000313" key="5">
    <source>
        <dbReference type="Proteomes" id="UP000461730"/>
    </source>
</evidence>
<keyword evidence="1" id="KW-0472">Membrane</keyword>
<protein>
    <submittedName>
        <fullName evidence="4">DUF4974 domain-containing protein</fullName>
    </submittedName>
</protein>
<evidence type="ECO:0000256" key="1">
    <source>
        <dbReference type="SAM" id="Phobius"/>
    </source>
</evidence>
<feature type="domain" description="FecR protein" evidence="2">
    <location>
        <begin position="120"/>
        <end position="213"/>
    </location>
</feature>
<dbReference type="EMBL" id="WRXN01000001">
    <property type="protein sequence ID" value="MVT07501.1"/>
    <property type="molecule type" value="Genomic_DNA"/>
</dbReference>
<dbReference type="PANTHER" id="PTHR30273:SF2">
    <property type="entry name" value="PROTEIN FECR"/>
    <property type="match status" value="1"/>
</dbReference>
<reference evidence="4 5" key="1">
    <citation type="submission" date="2019-12" db="EMBL/GenBank/DDBJ databases">
        <title>Chitinophaga sp. strain ysch24 (GDMCC 1.1355), whole genome shotgun sequence.</title>
        <authorList>
            <person name="Zhang X."/>
        </authorList>
    </citation>
    <scope>NUCLEOTIDE SEQUENCE [LARGE SCALE GENOMIC DNA]</scope>
    <source>
        <strain evidence="5">ysch24</strain>
    </source>
</reference>
<accession>A0A7K1TZF8</accession>
<organism evidence="4 5">
    <name type="scientific">Chitinophaga tropicalis</name>
    <dbReference type="NCBI Taxonomy" id="2683588"/>
    <lineage>
        <taxon>Bacteria</taxon>
        <taxon>Pseudomonadati</taxon>
        <taxon>Bacteroidota</taxon>
        <taxon>Chitinophagia</taxon>
        <taxon>Chitinophagales</taxon>
        <taxon>Chitinophagaceae</taxon>
        <taxon>Chitinophaga</taxon>
    </lineage>
</organism>
<dbReference type="Proteomes" id="UP000461730">
    <property type="component" value="Unassembled WGS sequence"/>
</dbReference>
<dbReference type="Gene3D" id="2.60.120.1440">
    <property type="match status" value="1"/>
</dbReference>
<evidence type="ECO:0000259" key="2">
    <source>
        <dbReference type="Pfam" id="PF04773"/>
    </source>
</evidence>
<evidence type="ECO:0000259" key="3">
    <source>
        <dbReference type="Pfam" id="PF16344"/>
    </source>
</evidence>